<dbReference type="EMBL" id="JANFAV010000003">
    <property type="protein sequence ID" value="MCW6534514.1"/>
    <property type="molecule type" value="Genomic_DNA"/>
</dbReference>
<organism evidence="1 2">
    <name type="scientific">Sphingomonas lycopersici</name>
    <dbReference type="NCBI Taxonomy" id="2951807"/>
    <lineage>
        <taxon>Bacteria</taxon>
        <taxon>Pseudomonadati</taxon>
        <taxon>Pseudomonadota</taxon>
        <taxon>Alphaproteobacteria</taxon>
        <taxon>Sphingomonadales</taxon>
        <taxon>Sphingomonadaceae</taxon>
        <taxon>Sphingomonas</taxon>
    </lineage>
</organism>
<dbReference type="SUPFAM" id="SSF110087">
    <property type="entry name" value="DR1885-like metal-binding protein"/>
    <property type="match status" value="1"/>
</dbReference>
<accession>A0AA42CPM9</accession>
<dbReference type="InterPro" id="IPR007410">
    <property type="entry name" value="LpqE-like"/>
</dbReference>
<comment type="caution">
    <text evidence="1">The sequence shown here is derived from an EMBL/GenBank/DDBJ whole genome shotgun (WGS) entry which is preliminary data.</text>
</comment>
<protein>
    <submittedName>
        <fullName evidence="1">Copper chaperone PCu(A)C</fullName>
    </submittedName>
</protein>
<sequence length="143" mass="14718">MALTVGIAALAGCSQAPQLSVSDAWVRLAAVPGRPAAGYFTLHGGPTDATLISVATDVAVRTEMHEMKAGAGGAMTMDAMQQLRVPATQTVRFAPGGKHLMLFDLNPSVKPGGKLTFTFTFADGVRIQQPASVIAAGDPAPKE</sequence>
<reference evidence="1" key="1">
    <citation type="submission" date="2022-06" db="EMBL/GenBank/DDBJ databases">
        <title>Sphingomonas sp. nov. isolated from rhizosphere soil of tomato.</title>
        <authorList>
            <person name="Dong H."/>
            <person name="Gao R."/>
        </authorList>
    </citation>
    <scope>NUCLEOTIDE SEQUENCE</scope>
    <source>
        <strain evidence="1">MMSM24</strain>
    </source>
</reference>
<proteinExistence type="predicted"/>
<evidence type="ECO:0000313" key="2">
    <source>
        <dbReference type="Proteomes" id="UP001165565"/>
    </source>
</evidence>
<dbReference type="AlphaFoldDB" id="A0AA42CPM9"/>
<dbReference type="Gene3D" id="2.60.40.1890">
    <property type="entry name" value="PCu(A)C copper chaperone"/>
    <property type="match status" value="1"/>
</dbReference>
<dbReference type="Pfam" id="PF04314">
    <property type="entry name" value="PCuAC"/>
    <property type="match status" value="1"/>
</dbReference>
<name>A0AA42CPM9_9SPHN</name>
<gene>
    <name evidence="1" type="ORF">NEE01_06915</name>
</gene>
<dbReference type="InterPro" id="IPR058248">
    <property type="entry name" value="Lxx211020-like"/>
</dbReference>
<dbReference type="PANTHER" id="PTHR36302:SF1">
    <property type="entry name" value="COPPER CHAPERONE PCU(A)C"/>
    <property type="match status" value="1"/>
</dbReference>
<dbReference type="InterPro" id="IPR036182">
    <property type="entry name" value="PCuAC_sf"/>
</dbReference>
<keyword evidence="2" id="KW-1185">Reference proteome</keyword>
<dbReference type="Proteomes" id="UP001165565">
    <property type="component" value="Unassembled WGS sequence"/>
</dbReference>
<dbReference type="PANTHER" id="PTHR36302">
    <property type="entry name" value="BLR7088 PROTEIN"/>
    <property type="match status" value="1"/>
</dbReference>
<evidence type="ECO:0000313" key="1">
    <source>
        <dbReference type="EMBL" id="MCW6534514.1"/>
    </source>
</evidence>